<keyword evidence="2" id="KW-0255">Endonuclease</keyword>
<dbReference type="Proteomes" id="UP001589799">
    <property type="component" value="Unassembled WGS sequence"/>
</dbReference>
<keyword evidence="2" id="KW-0540">Nuclease</keyword>
<evidence type="ECO:0000313" key="2">
    <source>
        <dbReference type="EMBL" id="MFC0340776.1"/>
    </source>
</evidence>
<dbReference type="RefSeq" id="WP_377698436.1">
    <property type="nucleotide sequence ID" value="NZ_JBHLWE010000024.1"/>
</dbReference>
<comment type="caution">
    <text evidence="2">The sequence shown here is derived from an EMBL/GenBank/DDBJ whole genome shotgun (WGS) entry which is preliminary data.</text>
</comment>
<evidence type="ECO:0000259" key="1">
    <source>
        <dbReference type="Pfam" id="PF13391"/>
    </source>
</evidence>
<dbReference type="InterPro" id="IPR003615">
    <property type="entry name" value="HNH_nuc"/>
</dbReference>
<dbReference type="EMBL" id="JBHLWE010000024">
    <property type="protein sequence ID" value="MFC0340776.1"/>
    <property type="molecule type" value="Genomic_DNA"/>
</dbReference>
<keyword evidence="2" id="KW-0378">Hydrolase</keyword>
<name>A0ABV6I3I8_9RHOB</name>
<reference evidence="2 3" key="1">
    <citation type="submission" date="2024-09" db="EMBL/GenBank/DDBJ databases">
        <authorList>
            <person name="Sun Q."/>
            <person name="Mori K."/>
        </authorList>
    </citation>
    <scope>NUCLEOTIDE SEQUENCE [LARGE SCALE GENOMIC DNA]</scope>
    <source>
        <strain evidence="2 3">KCTC 22789</strain>
    </source>
</reference>
<accession>A0ABV6I3I8</accession>
<evidence type="ECO:0000313" key="3">
    <source>
        <dbReference type="Proteomes" id="UP001589799"/>
    </source>
</evidence>
<feature type="domain" description="HNH nuclease" evidence="1">
    <location>
        <begin position="214"/>
        <end position="266"/>
    </location>
</feature>
<sequence length="325" mass="37233">MNIENTSFWWVNNKKTFTQEIEGNYLWSPRKQKGGKRSAFYDNMQRVRPGDVVFVYANVHIRAVGECVAPAVRAPKPIEFGAAGNAWGEDGWLVRVNFTRISAPMRPSDHMQILAPLLPRVYSPIQKNGHGNENAYLAFVPKPMATAVVDLLGPVWREFRWCEPVDSDEKAESQAEEVVRNRTDLTDTDKEQIIIARRGQGIFKTNLTSVEKRCRVTGATHPQHLRASHMKPWRVSTNAERLDGNNGLLLSPHIDHLFDQGFITFEDSGELVISSCADRRTLTLWNIVPPIPVAPFRDDQLPYLRYHREYIFRKQHLHRSGDTHK</sequence>
<proteinExistence type="predicted"/>
<keyword evidence="3" id="KW-1185">Reference proteome</keyword>
<protein>
    <submittedName>
        <fullName evidence="2">HNH endonuclease</fullName>
    </submittedName>
</protein>
<dbReference type="GO" id="GO:0004519">
    <property type="term" value="F:endonuclease activity"/>
    <property type="evidence" value="ECO:0007669"/>
    <property type="project" value="UniProtKB-KW"/>
</dbReference>
<organism evidence="2 3">
    <name type="scientific">Paracoccus niistensis</name>
    <dbReference type="NCBI Taxonomy" id="632935"/>
    <lineage>
        <taxon>Bacteria</taxon>
        <taxon>Pseudomonadati</taxon>
        <taxon>Pseudomonadota</taxon>
        <taxon>Alphaproteobacteria</taxon>
        <taxon>Rhodobacterales</taxon>
        <taxon>Paracoccaceae</taxon>
        <taxon>Paracoccus</taxon>
    </lineage>
</organism>
<dbReference type="Pfam" id="PF13391">
    <property type="entry name" value="HNH_2"/>
    <property type="match status" value="1"/>
</dbReference>
<gene>
    <name evidence="2" type="ORF">ACFFII_08365</name>
</gene>